<keyword evidence="2" id="KW-1185">Reference proteome</keyword>
<name>A0ABU1QXV7_9BACT</name>
<protein>
    <submittedName>
        <fullName evidence="1">Uncharacterized protein</fullName>
    </submittedName>
</protein>
<dbReference type="Proteomes" id="UP001264980">
    <property type="component" value="Unassembled WGS sequence"/>
</dbReference>
<comment type="caution">
    <text evidence="1">The sequence shown here is derived from an EMBL/GenBank/DDBJ whole genome shotgun (WGS) entry which is preliminary data.</text>
</comment>
<evidence type="ECO:0000313" key="1">
    <source>
        <dbReference type="EMBL" id="MDR6805992.1"/>
    </source>
</evidence>
<reference evidence="1 2" key="1">
    <citation type="submission" date="2023-07" db="EMBL/GenBank/DDBJ databases">
        <title>Sorghum-associated microbial communities from plants grown in Nebraska, USA.</title>
        <authorList>
            <person name="Schachtman D."/>
        </authorList>
    </citation>
    <scope>NUCLEOTIDE SEQUENCE [LARGE SCALE GENOMIC DNA]</scope>
    <source>
        <strain evidence="1 2">BE57</strain>
    </source>
</reference>
<sequence>MNAAKIAFLTEQMPVNCCKLSKNDYDMFISGVTCYFSFLGN</sequence>
<evidence type="ECO:0000313" key="2">
    <source>
        <dbReference type="Proteomes" id="UP001264980"/>
    </source>
</evidence>
<proteinExistence type="predicted"/>
<dbReference type="EMBL" id="JAVDTI010000003">
    <property type="protein sequence ID" value="MDR6805992.1"/>
    <property type="molecule type" value="Genomic_DNA"/>
</dbReference>
<gene>
    <name evidence="1" type="ORF">J2W84_003040</name>
</gene>
<organism evidence="1 2">
    <name type="scientific">Dyadobacter fermentans</name>
    <dbReference type="NCBI Taxonomy" id="94254"/>
    <lineage>
        <taxon>Bacteria</taxon>
        <taxon>Pseudomonadati</taxon>
        <taxon>Bacteroidota</taxon>
        <taxon>Cytophagia</taxon>
        <taxon>Cytophagales</taxon>
        <taxon>Spirosomataceae</taxon>
        <taxon>Dyadobacter</taxon>
    </lineage>
</organism>
<accession>A0ABU1QXV7</accession>